<dbReference type="AlphaFoldDB" id="A0A0A6VFA9"/>
<feature type="domain" description="Smf/DprA SLOG" evidence="2">
    <location>
        <begin position="80"/>
        <end position="288"/>
    </location>
</feature>
<evidence type="ECO:0000313" key="3">
    <source>
        <dbReference type="EMBL" id="KHD86153.1"/>
    </source>
</evidence>
<gene>
    <name evidence="4" type="primary">dprA</name>
    <name evidence="4" type="ORF">G4D61_06410</name>
    <name evidence="3" type="ORF">NG54_04495</name>
</gene>
<reference evidence="4 6" key="3">
    <citation type="submission" date="2020-03" db="EMBL/GenBank/DDBJ databases">
        <title>Bacillus aquiflavi sp. nov., isolated from yellow water of strong flavor Chinese baijiu in Yibin region of China.</title>
        <authorList>
            <person name="Xie J."/>
        </authorList>
    </citation>
    <scope>NUCLEOTIDE SEQUENCE [LARGE SCALE GENOMIC DNA]</scope>
    <source>
        <strain evidence="4 6">Gsoil 114</strain>
    </source>
</reference>
<accession>A0A0A6VFA9</accession>
<dbReference type="GO" id="GO:0009294">
    <property type="term" value="P:DNA-mediated transformation"/>
    <property type="evidence" value="ECO:0007669"/>
    <property type="project" value="InterPro"/>
</dbReference>
<sequence length="289" mass="33100">MDALTVKLCHLQHCRGIYLKHLMKLLAYEPNLEDLYQWPPTLLKSILQFSSKQFDLFYHDFQHINIHSILHLYRKHQIGIISINDHEYPYLLKHTYQPPLILYTQGNIALLKKRSLAIVGSRKANGYAEKAIEQLVPQLIAHNIVITSGLAKGVDSMAHRAAIKFNGRTIAVLGSGLFHIYPREHLQLYERLKQNDLIISEYPPYMRAQKWFFPERNRIISGISQGVLIVQAEKKSGSLITADYALQEGREVFCIPGALFDPLSEGTLRLIQEGAKLVLTSKDILDEYL</sequence>
<dbReference type="RefSeq" id="WP_025728668.1">
    <property type="nucleotide sequence ID" value="NZ_JAAIWK010000007.1"/>
</dbReference>
<evidence type="ECO:0000313" key="4">
    <source>
        <dbReference type="EMBL" id="NEY19601.1"/>
    </source>
</evidence>
<dbReference type="Pfam" id="PF02481">
    <property type="entry name" value="DNA_processg_A"/>
    <property type="match status" value="1"/>
</dbReference>
<dbReference type="InterPro" id="IPR003488">
    <property type="entry name" value="DprA"/>
</dbReference>
<keyword evidence="6" id="KW-1185">Reference proteome</keyword>
<comment type="caution">
    <text evidence="3">The sequence shown here is derived from an EMBL/GenBank/DDBJ whole genome shotgun (WGS) entry which is preliminary data.</text>
</comment>
<organism evidence="3 5">
    <name type="scientific">Heyndrickxia ginsengihumi</name>
    <dbReference type="NCBI Taxonomy" id="363870"/>
    <lineage>
        <taxon>Bacteria</taxon>
        <taxon>Bacillati</taxon>
        <taxon>Bacillota</taxon>
        <taxon>Bacilli</taxon>
        <taxon>Bacillales</taxon>
        <taxon>Bacillaceae</taxon>
        <taxon>Heyndrickxia</taxon>
    </lineage>
</organism>
<dbReference type="SUPFAM" id="SSF102405">
    <property type="entry name" value="MCP/YpsA-like"/>
    <property type="match status" value="1"/>
</dbReference>
<dbReference type="Proteomes" id="UP000476934">
    <property type="component" value="Unassembled WGS sequence"/>
</dbReference>
<dbReference type="Proteomes" id="UP000030588">
    <property type="component" value="Unassembled WGS sequence"/>
</dbReference>
<comment type="similarity">
    <text evidence="1">Belongs to the DprA/Smf family.</text>
</comment>
<dbReference type="EMBL" id="JAAIWK010000007">
    <property type="protein sequence ID" value="NEY19601.1"/>
    <property type="molecule type" value="Genomic_DNA"/>
</dbReference>
<name>A0A0A6VFA9_9BACI</name>
<reference evidence="4 6" key="2">
    <citation type="submission" date="2020-02" db="EMBL/GenBank/DDBJ databases">
        <authorList>
            <person name="Feng H."/>
        </authorList>
    </citation>
    <scope>NUCLEOTIDE SEQUENCE [LARGE SCALE GENOMIC DNA]</scope>
    <source>
        <strain evidence="4 6">Gsoil 114</strain>
    </source>
</reference>
<dbReference type="InterPro" id="IPR057666">
    <property type="entry name" value="DrpA_SLOG"/>
</dbReference>
<dbReference type="Gene3D" id="3.40.50.450">
    <property type="match status" value="1"/>
</dbReference>
<dbReference type="EMBL" id="JRUN01000009">
    <property type="protein sequence ID" value="KHD86153.1"/>
    <property type="molecule type" value="Genomic_DNA"/>
</dbReference>
<dbReference type="PANTHER" id="PTHR43022:SF1">
    <property type="entry name" value="PROTEIN SMF"/>
    <property type="match status" value="1"/>
</dbReference>
<evidence type="ECO:0000313" key="6">
    <source>
        <dbReference type="Proteomes" id="UP000476934"/>
    </source>
</evidence>
<reference evidence="3 5" key="1">
    <citation type="submission" date="2014-10" db="EMBL/GenBank/DDBJ databases">
        <title>Draft genome of phytase producing Bacillus ginsengihumi strain M2.11.</title>
        <authorList>
            <person name="Toymentseva A."/>
            <person name="Boulygina E.A."/>
            <person name="Kazakov S.V."/>
            <person name="Kayumov I."/>
            <person name="Suleimanova A.D."/>
            <person name="Mardanova A.M."/>
            <person name="Maria S.N."/>
            <person name="Sergey M.Y."/>
            <person name="Sharipova M.R."/>
        </authorList>
    </citation>
    <scope>NUCLEOTIDE SEQUENCE [LARGE SCALE GENOMIC DNA]</scope>
    <source>
        <strain evidence="3 5">M2.11</strain>
    </source>
</reference>
<evidence type="ECO:0000259" key="2">
    <source>
        <dbReference type="Pfam" id="PF02481"/>
    </source>
</evidence>
<dbReference type="PANTHER" id="PTHR43022">
    <property type="entry name" value="PROTEIN SMF"/>
    <property type="match status" value="1"/>
</dbReference>
<dbReference type="NCBIfam" id="TIGR00732">
    <property type="entry name" value="dprA"/>
    <property type="match status" value="1"/>
</dbReference>
<evidence type="ECO:0000256" key="1">
    <source>
        <dbReference type="ARBA" id="ARBA00006525"/>
    </source>
</evidence>
<proteinExistence type="inferred from homology"/>
<evidence type="ECO:0000313" key="5">
    <source>
        <dbReference type="Proteomes" id="UP000030588"/>
    </source>
</evidence>
<protein>
    <submittedName>
        <fullName evidence="3">DNA processing protein DprA</fullName>
    </submittedName>
    <submittedName>
        <fullName evidence="4">DNA-protecting protein DprA</fullName>
    </submittedName>
</protein>
<dbReference type="STRING" id="363870.NG54_04495"/>
<dbReference type="OrthoDB" id="9785707at2"/>